<dbReference type="OrthoDB" id="5496147at2"/>
<name>A0A1X7CBI4_9BACT</name>
<dbReference type="InterPro" id="IPR003018">
    <property type="entry name" value="GAF"/>
</dbReference>
<dbReference type="Gene3D" id="3.30.450.40">
    <property type="match status" value="2"/>
</dbReference>
<dbReference type="SMART" id="SM00065">
    <property type="entry name" value="GAF"/>
    <property type="match status" value="2"/>
</dbReference>
<evidence type="ECO:0000259" key="1">
    <source>
        <dbReference type="SMART" id="SM00065"/>
    </source>
</evidence>
<dbReference type="EMBL" id="FWZU01000001">
    <property type="protein sequence ID" value="SME93525.1"/>
    <property type="molecule type" value="Genomic_DNA"/>
</dbReference>
<dbReference type="RefSeq" id="WP_085098111.1">
    <property type="nucleotide sequence ID" value="NZ_FWZU01000001.1"/>
</dbReference>
<evidence type="ECO:0000313" key="2">
    <source>
        <dbReference type="EMBL" id="SME93525.1"/>
    </source>
</evidence>
<sequence length="342" mass="37863">MPRNEILINILSIVCNVFEAHTVVLYLPDGQHGYGLSTFFSLGDDVNPIGSPLQIKSLSGIVLNKKEPLFINNMDKKGATPLGYYGTKEDGKIKAFMGTPLDNALGVICLDSKRTYSFSTKDLKILSQFGKMIASILTCISSADAEGKKNEYFLTLKLLHDLRKRQPKWDAFLNNLLEMTVAASTYSHAFLTVIDQRGTSFYVEGENKPILHKGDSKSIAFPIGSGLVGWVYKNQESIFIDENSQGQACSRLLGASAATKEFLSVICLPLVFQKKTRGVLVLANESPLKISEDLKDFLFMVSEYLTQFLENLFLKSKLVEARTALQKVTPAKNNATILINDN</sequence>
<feature type="domain" description="GAF" evidence="1">
    <location>
        <begin position="172"/>
        <end position="319"/>
    </location>
</feature>
<dbReference type="Proteomes" id="UP000192906">
    <property type="component" value="Unassembled WGS sequence"/>
</dbReference>
<keyword evidence="3" id="KW-1185">Reference proteome</keyword>
<dbReference type="AlphaFoldDB" id="A0A1X7CBI4"/>
<accession>A0A1X7CBI4</accession>
<organism evidence="2 3">
    <name type="scientific">Desulfovibrio gilichinskyi</name>
    <dbReference type="NCBI Taxonomy" id="1519643"/>
    <lineage>
        <taxon>Bacteria</taxon>
        <taxon>Pseudomonadati</taxon>
        <taxon>Thermodesulfobacteriota</taxon>
        <taxon>Desulfovibrionia</taxon>
        <taxon>Desulfovibrionales</taxon>
        <taxon>Desulfovibrionaceae</taxon>
        <taxon>Desulfovibrio</taxon>
    </lineage>
</organism>
<dbReference type="Pfam" id="PF13185">
    <property type="entry name" value="GAF_2"/>
    <property type="match status" value="2"/>
</dbReference>
<feature type="domain" description="GAF" evidence="1">
    <location>
        <begin position="2"/>
        <end position="147"/>
    </location>
</feature>
<dbReference type="InterPro" id="IPR029016">
    <property type="entry name" value="GAF-like_dom_sf"/>
</dbReference>
<dbReference type="STRING" id="1519643.SAMN06295933_0624"/>
<dbReference type="SUPFAM" id="SSF55781">
    <property type="entry name" value="GAF domain-like"/>
    <property type="match status" value="2"/>
</dbReference>
<reference evidence="3" key="1">
    <citation type="submission" date="2017-04" db="EMBL/GenBank/DDBJ databases">
        <authorList>
            <person name="Varghese N."/>
            <person name="Submissions S."/>
        </authorList>
    </citation>
    <scope>NUCLEOTIDE SEQUENCE [LARGE SCALE GENOMIC DNA]</scope>
    <source>
        <strain evidence="3">K3S</strain>
    </source>
</reference>
<proteinExistence type="predicted"/>
<protein>
    <submittedName>
        <fullName evidence="2">GAF domain-containing protein</fullName>
    </submittedName>
</protein>
<gene>
    <name evidence="2" type="ORF">SAMN06295933_0624</name>
</gene>
<evidence type="ECO:0000313" key="3">
    <source>
        <dbReference type="Proteomes" id="UP000192906"/>
    </source>
</evidence>